<proteinExistence type="predicted"/>
<feature type="domain" description="HMA" evidence="3">
    <location>
        <begin position="27"/>
        <end position="93"/>
    </location>
</feature>
<dbReference type="InterPro" id="IPR036163">
    <property type="entry name" value="HMA_dom_sf"/>
</dbReference>
<keyword evidence="5" id="KW-1185">Reference proteome</keyword>
<sequence>MKKLLILTIVLLAGFATHPLYAQKKGNKVVCFKSNMDCSDCEKTLSEYLKFEKGVKDLKVDHVSNTIMVEYKEGKSSDENMAKAVEKKGYKAEKISQEEYKKIVAHAKEAGHDHDHEQHQEREHK</sequence>
<accession>A0A399SW49</accession>
<comment type="caution">
    <text evidence="4">The sequence shown here is derived from an EMBL/GenBank/DDBJ whole genome shotgun (WGS) entry which is preliminary data.</text>
</comment>
<dbReference type="OrthoDB" id="1121721at2"/>
<evidence type="ECO:0000313" key="4">
    <source>
        <dbReference type="EMBL" id="RIJ47688.1"/>
    </source>
</evidence>
<feature type="region of interest" description="Disordered" evidence="1">
    <location>
        <begin position="105"/>
        <end position="125"/>
    </location>
</feature>
<name>A0A399SW49_9BACT</name>
<dbReference type="CDD" id="cd00371">
    <property type="entry name" value="HMA"/>
    <property type="match status" value="1"/>
</dbReference>
<dbReference type="InterPro" id="IPR006121">
    <property type="entry name" value="HMA_dom"/>
</dbReference>
<dbReference type="GO" id="GO:0046872">
    <property type="term" value="F:metal ion binding"/>
    <property type="evidence" value="ECO:0007669"/>
    <property type="project" value="InterPro"/>
</dbReference>
<dbReference type="EMBL" id="QWGR01000007">
    <property type="protein sequence ID" value="RIJ47688.1"/>
    <property type="molecule type" value="Genomic_DNA"/>
</dbReference>
<dbReference type="Proteomes" id="UP000265926">
    <property type="component" value="Unassembled WGS sequence"/>
</dbReference>
<keyword evidence="2" id="KW-0732">Signal</keyword>
<reference evidence="4 5" key="1">
    <citation type="submission" date="2018-08" db="EMBL/GenBank/DDBJ databases">
        <title>Pallidiluteibacterium maritimus gen. nov., sp. nov., isolated from coastal sediment.</title>
        <authorList>
            <person name="Zhou L.Y."/>
        </authorList>
    </citation>
    <scope>NUCLEOTIDE SEQUENCE [LARGE SCALE GENOMIC DNA]</scope>
    <source>
        <strain evidence="4 5">XSD2</strain>
    </source>
</reference>
<feature type="chain" id="PRO_5017450596" evidence="2">
    <location>
        <begin position="23"/>
        <end position="125"/>
    </location>
</feature>
<dbReference type="AlphaFoldDB" id="A0A399SW49"/>
<gene>
    <name evidence="4" type="ORF">D1614_14005</name>
</gene>
<evidence type="ECO:0000256" key="2">
    <source>
        <dbReference type="SAM" id="SignalP"/>
    </source>
</evidence>
<evidence type="ECO:0000259" key="3">
    <source>
        <dbReference type="PROSITE" id="PS50846"/>
    </source>
</evidence>
<dbReference type="RefSeq" id="WP_119438575.1">
    <property type="nucleotide sequence ID" value="NZ_QWGR01000007.1"/>
</dbReference>
<evidence type="ECO:0000313" key="5">
    <source>
        <dbReference type="Proteomes" id="UP000265926"/>
    </source>
</evidence>
<evidence type="ECO:0000256" key="1">
    <source>
        <dbReference type="SAM" id="MobiDB-lite"/>
    </source>
</evidence>
<feature type="signal peptide" evidence="2">
    <location>
        <begin position="1"/>
        <end position="22"/>
    </location>
</feature>
<organism evidence="4 5">
    <name type="scientific">Maribellus luteus</name>
    <dbReference type="NCBI Taxonomy" id="2305463"/>
    <lineage>
        <taxon>Bacteria</taxon>
        <taxon>Pseudomonadati</taxon>
        <taxon>Bacteroidota</taxon>
        <taxon>Bacteroidia</taxon>
        <taxon>Marinilabiliales</taxon>
        <taxon>Prolixibacteraceae</taxon>
        <taxon>Maribellus</taxon>
    </lineage>
</organism>
<dbReference type="PROSITE" id="PS50846">
    <property type="entry name" value="HMA_2"/>
    <property type="match status" value="1"/>
</dbReference>
<dbReference type="Pfam" id="PF00403">
    <property type="entry name" value="HMA"/>
    <property type="match status" value="1"/>
</dbReference>
<protein>
    <submittedName>
        <fullName evidence="4">Copper chaperone</fullName>
    </submittedName>
</protein>
<dbReference type="SUPFAM" id="SSF55008">
    <property type="entry name" value="HMA, heavy metal-associated domain"/>
    <property type="match status" value="1"/>
</dbReference>
<dbReference type="Gene3D" id="3.30.70.100">
    <property type="match status" value="1"/>
</dbReference>